<name>A0A067Q5S5_9AGAM</name>
<evidence type="ECO:0000256" key="2">
    <source>
        <dbReference type="SAM" id="Phobius"/>
    </source>
</evidence>
<dbReference type="Pfam" id="PF20151">
    <property type="entry name" value="DUF6533"/>
    <property type="match status" value="1"/>
</dbReference>
<dbReference type="OrthoDB" id="3242376at2759"/>
<organism evidence="4 5">
    <name type="scientific">Jaapia argillacea MUCL 33604</name>
    <dbReference type="NCBI Taxonomy" id="933084"/>
    <lineage>
        <taxon>Eukaryota</taxon>
        <taxon>Fungi</taxon>
        <taxon>Dikarya</taxon>
        <taxon>Basidiomycota</taxon>
        <taxon>Agaricomycotina</taxon>
        <taxon>Agaricomycetes</taxon>
        <taxon>Agaricomycetidae</taxon>
        <taxon>Jaapiales</taxon>
        <taxon>Jaapiaceae</taxon>
        <taxon>Jaapia</taxon>
    </lineage>
</organism>
<accession>A0A067Q5S5</accession>
<dbReference type="EMBL" id="KL197716">
    <property type="protein sequence ID" value="KDQ58852.1"/>
    <property type="molecule type" value="Genomic_DNA"/>
</dbReference>
<proteinExistence type="predicted"/>
<dbReference type="AlphaFoldDB" id="A0A067Q5S5"/>
<keyword evidence="2" id="KW-0812">Transmembrane</keyword>
<keyword evidence="2" id="KW-1133">Transmembrane helix</keyword>
<evidence type="ECO:0000259" key="3">
    <source>
        <dbReference type="Pfam" id="PF20151"/>
    </source>
</evidence>
<keyword evidence="2" id="KW-0472">Membrane</keyword>
<dbReference type="STRING" id="933084.A0A067Q5S5"/>
<sequence>MQDFEPAGLVQNLHFIRLFRLSGTILTIYDHLILFDHEVEFIWKRPGIIAKIFFFLTRYCGDAIVVCWYTSSLSNKSLNSQVSGYFLFRMQIWVTNIPVWVVQVIMQFRVYALYNRAKWVLVLTFTCFIIELATVVAFLVSCQNIQMTLIQLGIWSNCVVTQMPADAVGPWLSAMAFEGILFFLVLYKTVVNLLRLNYPWTRNGVTEVLLRDNIFYFFVVFSLYCLTVIAWYTFPLIWIEIFSNLNVAAICILGSRLILNIREASYRHEECVNTQEIELQLRELVGAVERGDLASSDEPADGLARGSSRDDNGAEEGEGESRQTVV</sequence>
<feature type="transmembrane region" description="Helical" evidence="2">
    <location>
        <begin position="52"/>
        <end position="71"/>
    </location>
</feature>
<reference evidence="5" key="1">
    <citation type="journal article" date="2014" name="Proc. Natl. Acad. Sci. U.S.A.">
        <title>Extensive sampling of basidiomycete genomes demonstrates inadequacy of the white-rot/brown-rot paradigm for wood decay fungi.</title>
        <authorList>
            <person name="Riley R."/>
            <person name="Salamov A.A."/>
            <person name="Brown D.W."/>
            <person name="Nagy L.G."/>
            <person name="Floudas D."/>
            <person name="Held B.W."/>
            <person name="Levasseur A."/>
            <person name="Lombard V."/>
            <person name="Morin E."/>
            <person name="Otillar R."/>
            <person name="Lindquist E.A."/>
            <person name="Sun H."/>
            <person name="LaButti K.M."/>
            <person name="Schmutz J."/>
            <person name="Jabbour D."/>
            <person name="Luo H."/>
            <person name="Baker S.E."/>
            <person name="Pisabarro A.G."/>
            <person name="Walton J.D."/>
            <person name="Blanchette R.A."/>
            <person name="Henrissat B."/>
            <person name="Martin F."/>
            <person name="Cullen D."/>
            <person name="Hibbett D.S."/>
            <person name="Grigoriev I.V."/>
        </authorList>
    </citation>
    <scope>NUCLEOTIDE SEQUENCE [LARGE SCALE GENOMIC DNA]</scope>
    <source>
        <strain evidence="5">MUCL 33604</strain>
    </source>
</reference>
<dbReference type="InterPro" id="IPR045340">
    <property type="entry name" value="DUF6533"/>
</dbReference>
<keyword evidence="5" id="KW-1185">Reference proteome</keyword>
<feature type="transmembrane region" description="Helical" evidence="2">
    <location>
        <begin position="171"/>
        <end position="194"/>
    </location>
</feature>
<dbReference type="Proteomes" id="UP000027265">
    <property type="component" value="Unassembled WGS sequence"/>
</dbReference>
<feature type="domain" description="DUF6533" evidence="3">
    <location>
        <begin position="20"/>
        <end position="61"/>
    </location>
</feature>
<evidence type="ECO:0000313" key="4">
    <source>
        <dbReference type="EMBL" id="KDQ58852.1"/>
    </source>
</evidence>
<feature type="transmembrane region" description="Helical" evidence="2">
    <location>
        <begin position="91"/>
        <end position="112"/>
    </location>
</feature>
<protein>
    <recommendedName>
        <fullName evidence="3">DUF6533 domain-containing protein</fullName>
    </recommendedName>
</protein>
<dbReference type="HOGENOM" id="CLU_035509_15_2_1"/>
<dbReference type="InParanoid" id="A0A067Q5S5"/>
<feature type="transmembrane region" description="Helical" evidence="2">
    <location>
        <begin position="238"/>
        <end position="259"/>
    </location>
</feature>
<feature type="region of interest" description="Disordered" evidence="1">
    <location>
        <begin position="292"/>
        <end position="326"/>
    </location>
</feature>
<feature type="transmembrane region" description="Helical" evidence="2">
    <location>
        <begin position="119"/>
        <end position="140"/>
    </location>
</feature>
<evidence type="ECO:0000256" key="1">
    <source>
        <dbReference type="SAM" id="MobiDB-lite"/>
    </source>
</evidence>
<feature type="transmembrane region" description="Helical" evidence="2">
    <location>
        <begin position="214"/>
        <end position="232"/>
    </location>
</feature>
<evidence type="ECO:0000313" key="5">
    <source>
        <dbReference type="Proteomes" id="UP000027265"/>
    </source>
</evidence>
<gene>
    <name evidence="4" type="ORF">JAAARDRAFT_33603</name>
</gene>